<dbReference type="EMBL" id="BRYA01000597">
    <property type="protein sequence ID" value="GMI24949.1"/>
    <property type="molecule type" value="Genomic_DNA"/>
</dbReference>
<comment type="caution">
    <text evidence="4">The sequence shown here is derived from an EMBL/GenBank/DDBJ whole genome shotgun (WGS) entry which is preliminary data.</text>
</comment>
<sequence length="598" mass="65763">MTTSDIMMPTTIHCWSQPRSVSTSLLYSFLQHPLFDTVLDEPLYGAHLLANPHLSRNEKEKEDVIKAQAYSNSVEACYNVISKQSSDPSKPLTFIKHMSKHFPLLSLLSPPASSSKAARRILTQDKHIILLRDPLQTIQSWSKSVSEGAAGGTTLEELGLTDLVNLHSILTGSGVSQWGGSNVVVIDSSDLCSSPSTVLHAALTKLGLPYSPSMLTWPKGPKPFDGVWAPQWYSSSHCSTTFNPPPAVPTYRTLPPLLLPLYTSALPLYTSLLTHAVPSKAFVDDLYPDPRNAHVLFYVGSSTSPGHMYPRTQSSMSPFDSGVQGGDGVWEGVRVYRGKIFKLERHLKRLFDSAKALDFKNVHTKEQVKDAIFRTLACNGMRDGAHMRLTLTRGVKCTSSMNPKFNVHGTTLIVLAEWKGTEDRTTYDNTKGVKLITAAGRRNGPDMLDSKIHHNNLLNNIMPKIQANNASAADALMLDKDGYVSETNATNVFMVKDGTVLTPWADSCLPGITRESILLLCKETGIPAFERRLSLVEFYTADEVFTTGTMGELTPVYEIDGRKIGGGEGAGNVTKRLQEIYKTCPEREGWSTAIPEFM</sequence>
<accession>A0A9W7L2C3</accession>
<dbReference type="PANTHER" id="PTHR42743:SF11">
    <property type="entry name" value="AMINODEOXYCHORISMATE LYASE"/>
    <property type="match status" value="1"/>
</dbReference>
<dbReference type="FunFam" id="3.20.10.10:FF:000002">
    <property type="entry name" value="D-alanine aminotransferase"/>
    <property type="match status" value="1"/>
</dbReference>
<dbReference type="InterPro" id="IPR027417">
    <property type="entry name" value="P-loop_NTPase"/>
</dbReference>
<dbReference type="SUPFAM" id="SSF56752">
    <property type="entry name" value="D-aminoacid aminotransferase-like PLP-dependent enzymes"/>
    <property type="match status" value="1"/>
</dbReference>
<evidence type="ECO:0000256" key="3">
    <source>
        <dbReference type="ARBA" id="ARBA00022898"/>
    </source>
</evidence>
<evidence type="ECO:0000256" key="1">
    <source>
        <dbReference type="ARBA" id="ARBA00001933"/>
    </source>
</evidence>
<dbReference type="InterPro" id="IPR043132">
    <property type="entry name" value="BCAT-like_C"/>
</dbReference>
<dbReference type="GO" id="GO:0046394">
    <property type="term" value="P:carboxylic acid biosynthetic process"/>
    <property type="evidence" value="ECO:0007669"/>
    <property type="project" value="UniProtKB-ARBA"/>
</dbReference>
<dbReference type="InterPro" id="IPR001544">
    <property type="entry name" value="Aminotrans_IV"/>
</dbReference>
<protein>
    <recommendedName>
        <fullName evidence="6">Branched-chain-amino-acid transaminase</fullName>
    </recommendedName>
</protein>
<keyword evidence="3" id="KW-0663">Pyridoxal phosphate</keyword>
<reference evidence="5" key="1">
    <citation type="journal article" date="2023" name="Commun. Biol.">
        <title>Genome analysis of Parmales, the sister group of diatoms, reveals the evolutionary specialization of diatoms from phago-mixotrophs to photoautotrophs.</title>
        <authorList>
            <person name="Ban H."/>
            <person name="Sato S."/>
            <person name="Yoshikawa S."/>
            <person name="Yamada K."/>
            <person name="Nakamura Y."/>
            <person name="Ichinomiya M."/>
            <person name="Sato N."/>
            <person name="Blanc-Mathieu R."/>
            <person name="Endo H."/>
            <person name="Kuwata A."/>
            <person name="Ogata H."/>
        </authorList>
    </citation>
    <scope>NUCLEOTIDE SEQUENCE [LARGE SCALE GENOMIC DNA]</scope>
</reference>
<dbReference type="Pfam" id="PF19798">
    <property type="entry name" value="Sulfotransfer_5"/>
    <property type="match status" value="2"/>
</dbReference>
<dbReference type="Gene3D" id="3.40.50.300">
    <property type="entry name" value="P-loop containing nucleotide triphosphate hydrolases"/>
    <property type="match status" value="1"/>
</dbReference>
<dbReference type="Pfam" id="PF01063">
    <property type="entry name" value="Aminotran_4"/>
    <property type="match status" value="1"/>
</dbReference>
<evidence type="ECO:0000256" key="2">
    <source>
        <dbReference type="ARBA" id="ARBA00009320"/>
    </source>
</evidence>
<proteinExistence type="inferred from homology"/>
<gene>
    <name evidence="4" type="ORF">TrCOL_g4110</name>
</gene>
<dbReference type="Gene3D" id="3.20.10.10">
    <property type="entry name" value="D-amino Acid Aminotransferase, subunit A, domain 2"/>
    <property type="match status" value="1"/>
</dbReference>
<dbReference type="AlphaFoldDB" id="A0A9W7L2C3"/>
<dbReference type="Proteomes" id="UP001165065">
    <property type="component" value="Unassembled WGS sequence"/>
</dbReference>
<evidence type="ECO:0000313" key="4">
    <source>
        <dbReference type="EMBL" id="GMI24949.1"/>
    </source>
</evidence>
<evidence type="ECO:0000313" key="5">
    <source>
        <dbReference type="Proteomes" id="UP001165065"/>
    </source>
</evidence>
<keyword evidence="5" id="KW-1185">Reference proteome</keyword>
<comment type="similarity">
    <text evidence="2">Belongs to the class-IV pyridoxal-phosphate-dependent aminotransferase family.</text>
</comment>
<dbReference type="OrthoDB" id="187274at2759"/>
<dbReference type="InterPro" id="IPR043131">
    <property type="entry name" value="BCAT-like_N"/>
</dbReference>
<dbReference type="Gene3D" id="3.30.470.10">
    <property type="match status" value="1"/>
</dbReference>
<name>A0A9W7L2C3_9STRA</name>
<evidence type="ECO:0008006" key="6">
    <source>
        <dbReference type="Google" id="ProtNLM"/>
    </source>
</evidence>
<dbReference type="PANTHER" id="PTHR42743">
    <property type="entry name" value="AMINO-ACID AMINOTRANSFERASE"/>
    <property type="match status" value="1"/>
</dbReference>
<dbReference type="SUPFAM" id="SSF52540">
    <property type="entry name" value="P-loop containing nucleoside triphosphate hydrolases"/>
    <property type="match status" value="1"/>
</dbReference>
<dbReference type="FunFam" id="3.30.470.10:FF:000010">
    <property type="entry name" value="Branched-chain-amino-acid aminotransferase-like protein 1"/>
    <property type="match status" value="1"/>
</dbReference>
<dbReference type="InterPro" id="IPR050571">
    <property type="entry name" value="Class-IV_PLP-Dep_Aminotrnsfr"/>
</dbReference>
<comment type="cofactor">
    <cofactor evidence="1">
        <name>pyridoxal 5'-phosphate</name>
        <dbReference type="ChEBI" id="CHEBI:597326"/>
    </cofactor>
</comment>
<dbReference type="GO" id="GO:0008652">
    <property type="term" value="P:amino acid biosynthetic process"/>
    <property type="evidence" value="ECO:0007669"/>
    <property type="project" value="UniProtKB-ARBA"/>
</dbReference>
<dbReference type="GO" id="GO:0003824">
    <property type="term" value="F:catalytic activity"/>
    <property type="evidence" value="ECO:0007669"/>
    <property type="project" value="InterPro"/>
</dbReference>
<organism evidence="4 5">
    <name type="scientific">Triparma columacea</name>
    <dbReference type="NCBI Taxonomy" id="722753"/>
    <lineage>
        <taxon>Eukaryota</taxon>
        <taxon>Sar</taxon>
        <taxon>Stramenopiles</taxon>
        <taxon>Ochrophyta</taxon>
        <taxon>Bolidophyceae</taxon>
        <taxon>Parmales</taxon>
        <taxon>Triparmaceae</taxon>
        <taxon>Triparma</taxon>
    </lineage>
</organism>
<dbReference type="InterPro" id="IPR036038">
    <property type="entry name" value="Aminotransferase-like"/>
</dbReference>